<evidence type="ECO:0000313" key="2">
    <source>
        <dbReference type="Proteomes" id="UP000466442"/>
    </source>
</evidence>
<gene>
    <name evidence="1" type="ORF">GE061_012132</name>
</gene>
<dbReference type="Proteomes" id="UP000466442">
    <property type="component" value="Unassembled WGS sequence"/>
</dbReference>
<sequence length="70" mass="8346">MRGTLRTLVRDCQSRWEHWLNFVLIRGVAWAVGEEYNGNVANYRVWRYPRWKLRRGWCGGSLSFSTVGRN</sequence>
<accession>A0A6A4JXL0</accession>
<reference evidence="1" key="1">
    <citation type="journal article" date="2021" name="Mol. Ecol. Resour.">
        <title>Apolygus lucorum genome provides insights into omnivorousness and mesophyll feeding.</title>
        <authorList>
            <person name="Liu Y."/>
            <person name="Liu H."/>
            <person name="Wang H."/>
            <person name="Huang T."/>
            <person name="Liu B."/>
            <person name="Yang B."/>
            <person name="Yin L."/>
            <person name="Li B."/>
            <person name="Zhang Y."/>
            <person name="Zhang S."/>
            <person name="Jiang F."/>
            <person name="Zhang X."/>
            <person name="Ren Y."/>
            <person name="Wang B."/>
            <person name="Wang S."/>
            <person name="Lu Y."/>
            <person name="Wu K."/>
            <person name="Fan W."/>
            <person name="Wang G."/>
        </authorList>
    </citation>
    <scope>NUCLEOTIDE SEQUENCE</scope>
    <source>
        <strain evidence="1">12Hb</strain>
    </source>
</reference>
<organism evidence="1 2">
    <name type="scientific">Apolygus lucorum</name>
    <name type="common">Small green plant bug</name>
    <name type="synonym">Lygocoris lucorum</name>
    <dbReference type="NCBI Taxonomy" id="248454"/>
    <lineage>
        <taxon>Eukaryota</taxon>
        <taxon>Metazoa</taxon>
        <taxon>Ecdysozoa</taxon>
        <taxon>Arthropoda</taxon>
        <taxon>Hexapoda</taxon>
        <taxon>Insecta</taxon>
        <taxon>Pterygota</taxon>
        <taxon>Neoptera</taxon>
        <taxon>Paraneoptera</taxon>
        <taxon>Hemiptera</taxon>
        <taxon>Heteroptera</taxon>
        <taxon>Panheteroptera</taxon>
        <taxon>Cimicomorpha</taxon>
        <taxon>Miridae</taxon>
        <taxon>Mirini</taxon>
        <taxon>Apolygus</taxon>
    </lineage>
</organism>
<dbReference type="EMBL" id="WIXP02000004">
    <property type="protein sequence ID" value="KAF6211619.1"/>
    <property type="molecule type" value="Genomic_DNA"/>
</dbReference>
<dbReference type="AlphaFoldDB" id="A0A6A4JXL0"/>
<protein>
    <submittedName>
        <fullName evidence="1">Uncharacterized protein</fullName>
    </submittedName>
</protein>
<evidence type="ECO:0000313" key="1">
    <source>
        <dbReference type="EMBL" id="KAF6211619.1"/>
    </source>
</evidence>
<keyword evidence="2" id="KW-1185">Reference proteome</keyword>
<proteinExistence type="predicted"/>
<comment type="caution">
    <text evidence="1">The sequence shown here is derived from an EMBL/GenBank/DDBJ whole genome shotgun (WGS) entry which is preliminary data.</text>
</comment>
<name>A0A6A4JXL0_APOLU</name>